<evidence type="ECO:0000259" key="10">
    <source>
        <dbReference type="Pfam" id="PF08501"/>
    </source>
</evidence>
<dbReference type="EC" id="1.1.1.25" evidence="2 8"/>
<dbReference type="Proteomes" id="UP000000594">
    <property type="component" value="Chromosome"/>
</dbReference>
<dbReference type="KEGG" id="bar:GBAA_4561"/>
<feature type="binding site" evidence="8">
    <location>
        <begin position="151"/>
        <end position="156"/>
    </location>
    <ligand>
        <name>NADP(+)</name>
        <dbReference type="ChEBI" id="CHEBI:58349"/>
    </ligand>
</feature>
<feature type="domain" description="Quinate/shikimate 5-dehydrogenase/glutamyl-tRNA reductase" evidence="9">
    <location>
        <begin position="116"/>
        <end position="206"/>
    </location>
</feature>
<dbReference type="UniPathway" id="UPA00053">
    <property type="reaction ID" value="UER00087"/>
</dbReference>
<dbReference type="GO" id="GO:0004764">
    <property type="term" value="F:shikimate 3-dehydrogenase (NADP+) activity"/>
    <property type="evidence" value="ECO:0007669"/>
    <property type="project" value="UniProtKB-UniRule"/>
</dbReference>
<dbReference type="Pfam" id="PF01488">
    <property type="entry name" value="Shikimate_DH"/>
    <property type="match status" value="1"/>
</dbReference>
<dbReference type="GeneID" id="45024211"/>
<accession>Q6KME7</accession>
<dbReference type="InterPro" id="IPR022893">
    <property type="entry name" value="Shikimate_DH_fam"/>
</dbReference>
<dbReference type="SUPFAM" id="SSF51735">
    <property type="entry name" value="NAD(P)-binding Rossmann-fold domains"/>
    <property type="match status" value="1"/>
</dbReference>
<keyword evidence="5 8" id="KW-0560">Oxidoreductase</keyword>
<keyword evidence="13" id="KW-1185">Reference proteome</keyword>
<dbReference type="EMBL" id="AE017334">
    <property type="protein sequence ID" value="AAT33681.1"/>
    <property type="molecule type" value="Genomic_DNA"/>
</dbReference>
<dbReference type="Pfam" id="PF08501">
    <property type="entry name" value="Shikimate_dh_N"/>
    <property type="match status" value="1"/>
</dbReference>
<feature type="binding site" evidence="8">
    <location>
        <position position="242"/>
    </location>
    <ligand>
        <name>NADP(+)</name>
        <dbReference type="ChEBI" id="CHEBI:58349"/>
    </ligand>
</feature>
<dbReference type="NCBIfam" id="TIGR00507">
    <property type="entry name" value="aroE"/>
    <property type="match status" value="1"/>
</dbReference>
<protein>
    <recommendedName>
        <fullName evidence="2 8">Shikimate dehydrogenase (NADP(+))</fullName>
        <shortName evidence="8">SDH</shortName>
        <ecNumber evidence="2 8">1.1.1.25</ecNumber>
    </recommendedName>
</protein>
<feature type="binding site" evidence="8">
    <location>
        <position position="219"/>
    </location>
    <ligand>
        <name>NADP(+)</name>
        <dbReference type="ChEBI" id="CHEBI:58349"/>
    </ligand>
</feature>
<evidence type="ECO:0000313" key="12">
    <source>
        <dbReference type="EMBL" id="AAT33681.1"/>
    </source>
</evidence>
<comment type="catalytic activity">
    <reaction evidence="7 8">
        <text>shikimate + NADP(+) = 3-dehydroshikimate + NADPH + H(+)</text>
        <dbReference type="Rhea" id="RHEA:17737"/>
        <dbReference type="ChEBI" id="CHEBI:15378"/>
        <dbReference type="ChEBI" id="CHEBI:16630"/>
        <dbReference type="ChEBI" id="CHEBI:36208"/>
        <dbReference type="ChEBI" id="CHEBI:57783"/>
        <dbReference type="ChEBI" id="CHEBI:58349"/>
        <dbReference type="EC" id="1.1.1.25"/>
    </reaction>
</comment>
<dbReference type="GO" id="GO:0005829">
    <property type="term" value="C:cytosol"/>
    <property type="evidence" value="ECO:0007669"/>
    <property type="project" value="TreeGrafter"/>
</dbReference>
<dbReference type="PANTHER" id="PTHR21089">
    <property type="entry name" value="SHIKIMATE DEHYDROGENASE"/>
    <property type="match status" value="1"/>
</dbReference>
<feature type="binding site" evidence="8">
    <location>
        <position position="221"/>
    </location>
    <ligand>
        <name>shikimate</name>
        <dbReference type="ChEBI" id="CHEBI:36208"/>
    </ligand>
</feature>
<evidence type="ECO:0000256" key="3">
    <source>
        <dbReference type="ARBA" id="ARBA00022605"/>
    </source>
</evidence>
<feature type="binding site" evidence="8">
    <location>
        <position position="249"/>
    </location>
    <ligand>
        <name>shikimate</name>
        <dbReference type="ChEBI" id="CHEBI:36208"/>
    </ligand>
</feature>
<accession>Q81LQ1</accession>
<evidence type="ECO:0000256" key="5">
    <source>
        <dbReference type="ARBA" id="ARBA00023002"/>
    </source>
</evidence>
<keyword evidence="4 8" id="KW-0521">NADP</keyword>
<dbReference type="AlphaFoldDB" id="A0A0F7RBP5"/>
<accession>E9QXH9</accession>
<feature type="domain" description="Shikimate dehydrogenase substrate binding N-terminal" evidence="10">
    <location>
        <begin position="7"/>
        <end position="89"/>
    </location>
</feature>
<dbReference type="Gene3D" id="3.40.50.10860">
    <property type="entry name" value="Leucine Dehydrogenase, chain A, domain 1"/>
    <property type="match status" value="1"/>
</dbReference>
<organism evidence="12 13">
    <name type="scientific">Bacillus anthracis</name>
    <name type="common">anthrax bacterium</name>
    <dbReference type="NCBI Taxonomy" id="1392"/>
    <lineage>
        <taxon>Bacteria</taxon>
        <taxon>Bacillati</taxon>
        <taxon>Bacillota</taxon>
        <taxon>Bacilli</taxon>
        <taxon>Bacillales</taxon>
        <taxon>Bacillaceae</taxon>
        <taxon>Bacillus</taxon>
        <taxon>Bacillus cereus group</taxon>
    </lineage>
</organism>
<dbReference type="FunFam" id="3.40.50.10860:FF:000011">
    <property type="entry name" value="Shikimate dehydrogenase (NADP(+))"/>
    <property type="match status" value="1"/>
</dbReference>
<dbReference type="GO" id="GO:0050661">
    <property type="term" value="F:NADP binding"/>
    <property type="evidence" value="ECO:0007669"/>
    <property type="project" value="InterPro"/>
</dbReference>
<evidence type="ECO:0000313" key="13">
    <source>
        <dbReference type="Proteomes" id="UP000000594"/>
    </source>
</evidence>
<dbReference type="RefSeq" id="WP_000812066.1">
    <property type="nucleotide sequence ID" value="NZ_AP014833.1"/>
</dbReference>
<proteinExistence type="inferred from homology"/>
<evidence type="ECO:0000256" key="2">
    <source>
        <dbReference type="ARBA" id="ARBA00012962"/>
    </source>
</evidence>
<dbReference type="GO" id="GO:0008652">
    <property type="term" value="P:amino acid biosynthetic process"/>
    <property type="evidence" value="ECO:0007669"/>
    <property type="project" value="UniProtKB-KW"/>
</dbReference>
<dbReference type="NCBIfam" id="NF001319">
    <property type="entry name" value="PRK00258.3-3"/>
    <property type="match status" value="1"/>
</dbReference>
<feature type="binding site" evidence="8">
    <location>
        <begin position="127"/>
        <end position="131"/>
    </location>
    <ligand>
        <name>NADP(+)</name>
        <dbReference type="ChEBI" id="CHEBI:58349"/>
    </ligand>
</feature>
<sequence>MKQLYGVIGNPIGHSLSPVMHNDAFEHLKMDAHYHAFLVKEEVLGEAVRGLKALGISGFNVTTPHKVAIMDYLDEIDPLAKQIGAVNTVVHKDGKLIGYNTDGIGFVRALQSISSEPLQEKRILLLGAGGASRAIYFSLADAGVKEIDVANRTVDKAKELIAACTATVHSVALSLEKATKEQGNYDIIIQTTTIGMHPRVEHTPLQISSLKKGTIVSDIIYNPFETKILCEAKEQGAIIQNGIDMFVYQGALAFEMWTGCVPNIERMKQLVIRNLEANIYVNRKTKKIFTCTSTSFNTNFSSRKRRSK</sequence>
<comment type="pathway">
    <text evidence="1 8">Metabolic intermediate biosynthesis; chorismate biosynthesis; chorismate from D-erythrose 4-phosphate and phosphoenolpyruvate: step 4/7.</text>
</comment>
<dbReference type="InterPro" id="IPR006151">
    <property type="entry name" value="Shikm_DH/Glu-tRNA_Rdtase"/>
</dbReference>
<comment type="function">
    <text evidence="8">Involved in the biosynthesis of the chorismate, which leads to the biosynthesis of aromatic amino acids. Catalyzes the reversible NADPH linked reduction of 3-dehydroshikimate (DHSA) to yield shikimate (SA).</text>
</comment>
<dbReference type="InterPro" id="IPR011342">
    <property type="entry name" value="Shikimate_DH"/>
</dbReference>
<dbReference type="GO" id="GO:0019632">
    <property type="term" value="P:shikimate metabolic process"/>
    <property type="evidence" value="ECO:0007669"/>
    <property type="project" value="InterPro"/>
</dbReference>
<evidence type="ECO:0000259" key="9">
    <source>
        <dbReference type="Pfam" id="PF01488"/>
    </source>
</evidence>
<feature type="active site" description="Proton acceptor" evidence="8">
    <location>
        <position position="66"/>
    </location>
</feature>
<dbReference type="InterPro" id="IPR046346">
    <property type="entry name" value="Aminoacid_DH-like_N_sf"/>
</dbReference>
<dbReference type="FunFam" id="3.40.50.720:FF:000257">
    <property type="entry name" value="Shikimate dehydrogenase (NADP(+))"/>
    <property type="match status" value="1"/>
</dbReference>
<dbReference type="PATRIC" id="fig|1392.237.peg.4815"/>
<dbReference type="InterPro" id="IPR013708">
    <property type="entry name" value="Shikimate_DH-bd_N"/>
</dbReference>
<feature type="binding site" evidence="8">
    <location>
        <position position="62"/>
    </location>
    <ligand>
        <name>shikimate</name>
        <dbReference type="ChEBI" id="CHEBI:36208"/>
    </ligand>
</feature>
<gene>
    <name evidence="8 12" type="primary">aroE</name>
    <name evidence="12" type="ordered locus">GBAA_4561</name>
</gene>
<feature type="binding site" evidence="8">
    <location>
        <begin position="15"/>
        <end position="17"/>
    </location>
    <ligand>
        <name>shikimate</name>
        <dbReference type="ChEBI" id="CHEBI:36208"/>
    </ligand>
</feature>
<comment type="similarity">
    <text evidence="8">Belongs to the shikimate dehydrogenase family.</text>
</comment>
<name>A0A0F7RBP5_BACAN</name>
<dbReference type="InterPro" id="IPR036291">
    <property type="entry name" value="NAD(P)-bd_dom_sf"/>
</dbReference>
<comment type="subunit">
    <text evidence="8">Homodimer.</text>
</comment>
<dbReference type="OrthoDB" id="9792692at2"/>
<dbReference type="OMA" id="FGNPIKH"/>
<feature type="binding site" evidence="8">
    <location>
        <position position="87"/>
    </location>
    <ligand>
        <name>shikimate</name>
        <dbReference type="ChEBI" id="CHEBI:36208"/>
    </ligand>
</feature>
<dbReference type="PANTHER" id="PTHR21089:SF1">
    <property type="entry name" value="BIFUNCTIONAL 3-DEHYDROQUINATE DEHYDRATASE_SHIKIMATE DEHYDROGENASE, CHLOROPLASTIC"/>
    <property type="match status" value="1"/>
</dbReference>
<evidence type="ECO:0000256" key="8">
    <source>
        <dbReference type="HAMAP-Rule" id="MF_00222"/>
    </source>
</evidence>
<dbReference type="GO" id="GO:0009073">
    <property type="term" value="P:aromatic amino acid family biosynthetic process"/>
    <property type="evidence" value="ECO:0007669"/>
    <property type="project" value="UniProtKB-KW"/>
</dbReference>
<evidence type="ECO:0000256" key="4">
    <source>
        <dbReference type="ARBA" id="ARBA00022857"/>
    </source>
</evidence>
<feature type="binding site" evidence="8">
    <location>
        <position position="102"/>
    </location>
    <ligand>
        <name>shikimate</name>
        <dbReference type="ChEBI" id="CHEBI:36208"/>
    </ligand>
</feature>
<evidence type="ECO:0000259" key="11">
    <source>
        <dbReference type="Pfam" id="PF18317"/>
    </source>
</evidence>
<dbReference type="CDD" id="cd01065">
    <property type="entry name" value="NAD_bind_Shikimate_DH"/>
    <property type="match status" value="1"/>
</dbReference>
<dbReference type="GO" id="GO:0009423">
    <property type="term" value="P:chorismate biosynthetic process"/>
    <property type="evidence" value="ECO:0007669"/>
    <property type="project" value="UniProtKB-UniRule"/>
</dbReference>
<dbReference type="HAMAP" id="MF_00222">
    <property type="entry name" value="Shikimate_DH_AroE"/>
    <property type="match status" value="1"/>
</dbReference>
<dbReference type="Gene3D" id="3.40.50.720">
    <property type="entry name" value="NAD(P)-binding Rossmann-like Domain"/>
    <property type="match status" value="1"/>
</dbReference>
<evidence type="ECO:0000256" key="6">
    <source>
        <dbReference type="ARBA" id="ARBA00023141"/>
    </source>
</evidence>
<keyword evidence="3 8" id="KW-0028">Amino-acid biosynthesis</keyword>
<evidence type="ECO:0000256" key="7">
    <source>
        <dbReference type="ARBA" id="ARBA00049442"/>
    </source>
</evidence>
<evidence type="ECO:0000256" key="1">
    <source>
        <dbReference type="ARBA" id="ARBA00004871"/>
    </source>
</evidence>
<reference evidence="12 13" key="1">
    <citation type="journal article" date="2009" name="J. Bacteriol.">
        <title>The complete genome sequence of Bacillus anthracis Ames 'Ancestor'.</title>
        <authorList>
            <person name="Ravel J."/>
            <person name="Jiang L."/>
            <person name="Stanley S.T."/>
            <person name="Wilson M.R."/>
            <person name="Decker R.S."/>
            <person name="Read T.D."/>
            <person name="Worsham P."/>
            <person name="Keim P.S."/>
            <person name="Salzberg S.L."/>
            <person name="Fraser-Liggett C.M."/>
            <person name="Rasko D.A."/>
        </authorList>
    </citation>
    <scope>NUCLEOTIDE SEQUENCE [LARGE SCALE GENOMIC DNA]</scope>
    <source>
        <strain evidence="13">Ames ancestor</strain>
    </source>
</reference>
<feature type="domain" description="SDH C-terminal" evidence="11">
    <location>
        <begin position="242"/>
        <end position="271"/>
    </location>
</feature>
<accession>A0A0F7RBP5</accession>
<dbReference type="InterPro" id="IPR041121">
    <property type="entry name" value="SDH_C"/>
</dbReference>
<dbReference type="SUPFAM" id="SSF53223">
    <property type="entry name" value="Aminoacid dehydrogenase-like, N-terminal domain"/>
    <property type="match status" value="1"/>
</dbReference>
<keyword evidence="6 8" id="KW-0057">Aromatic amino acid biosynthesis</keyword>
<comment type="caution">
    <text evidence="8">Lacks conserved residue(s) required for the propagation of feature annotation.</text>
</comment>
<dbReference type="Pfam" id="PF18317">
    <property type="entry name" value="SDH_C"/>
    <property type="match status" value="1"/>
</dbReference>